<gene>
    <name evidence="1" type="ORF">NDU88_007463</name>
</gene>
<sequence>DLWAHFHGGRPWKQSAGALPCTQGHPLPPSPTPGGDPWMGGLSTGKYFFLRGRMAIGQGGMTPVFTKTGVISMGIVRQKM</sequence>
<evidence type="ECO:0000313" key="1">
    <source>
        <dbReference type="EMBL" id="KAJ1129092.1"/>
    </source>
</evidence>
<dbReference type="AlphaFoldDB" id="A0AAV7PPB9"/>
<organism evidence="1 2">
    <name type="scientific">Pleurodeles waltl</name>
    <name type="common">Iberian ribbed newt</name>
    <dbReference type="NCBI Taxonomy" id="8319"/>
    <lineage>
        <taxon>Eukaryota</taxon>
        <taxon>Metazoa</taxon>
        <taxon>Chordata</taxon>
        <taxon>Craniata</taxon>
        <taxon>Vertebrata</taxon>
        <taxon>Euteleostomi</taxon>
        <taxon>Amphibia</taxon>
        <taxon>Batrachia</taxon>
        <taxon>Caudata</taxon>
        <taxon>Salamandroidea</taxon>
        <taxon>Salamandridae</taxon>
        <taxon>Pleurodelinae</taxon>
        <taxon>Pleurodeles</taxon>
    </lineage>
</organism>
<comment type="caution">
    <text evidence="1">The sequence shown here is derived from an EMBL/GenBank/DDBJ whole genome shotgun (WGS) entry which is preliminary data.</text>
</comment>
<keyword evidence="2" id="KW-1185">Reference proteome</keyword>
<protein>
    <submittedName>
        <fullName evidence="1">Uncharacterized protein</fullName>
    </submittedName>
</protein>
<dbReference type="Proteomes" id="UP001066276">
    <property type="component" value="Chromosome 7"/>
</dbReference>
<accession>A0AAV7PPB9</accession>
<feature type="non-terminal residue" evidence="1">
    <location>
        <position position="1"/>
    </location>
</feature>
<name>A0AAV7PPB9_PLEWA</name>
<proteinExistence type="predicted"/>
<feature type="non-terminal residue" evidence="1">
    <location>
        <position position="80"/>
    </location>
</feature>
<evidence type="ECO:0000313" key="2">
    <source>
        <dbReference type="Proteomes" id="UP001066276"/>
    </source>
</evidence>
<dbReference type="EMBL" id="JANPWB010000011">
    <property type="protein sequence ID" value="KAJ1129092.1"/>
    <property type="molecule type" value="Genomic_DNA"/>
</dbReference>
<reference evidence="1" key="1">
    <citation type="journal article" date="2022" name="bioRxiv">
        <title>Sequencing and chromosome-scale assembly of the giantPleurodeles waltlgenome.</title>
        <authorList>
            <person name="Brown T."/>
            <person name="Elewa A."/>
            <person name="Iarovenko S."/>
            <person name="Subramanian E."/>
            <person name="Araus A.J."/>
            <person name="Petzold A."/>
            <person name="Susuki M."/>
            <person name="Suzuki K.-i.T."/>
            <person name="Hayashi T."/>
            <person name="Toyoda A."/>
            <person name="Oliveira C."/>
            <person name="Osipova E."/>
            <person name="Leigh N.D."/>
            <person name="Simon A."/>
            <person name="Yun M.H."/>
        </authorList>
    </citation>
    <scope>NUCLEOTIDE SEQUENCE</scope>
    <source>
        <strain evidence="1">20211129_DDA</strain>
        <tissue evidence="1">Liver</tissue>
    </source>
</reference>